<comment type="subunit">
    <text evidence="4">Part of a tri-snRNP complex.</text>
</comment>
<accession>A0A2K1QHR6</accession>
<evidence type="ECO:0000256" key="5">
    <source>
        <dbReference type="ARBA" id="ARBA00022664"/>
    </source>
</evidence>
<dbReference type="PANTHER" id="PTHR31077">
    <property type="entry name" value="U4/U6.U5 SMALL NUCLEAR RIBONUCLEOPROTEIN 27 KDA PROTEIN"/>
    <property type="match status" value="1"/>
</dbReference>
<keyword evidence="5" id="KW-0507">mRNA processing</keyword>
<dbReference type="GO" id="GO:0006397">
    <property type="term" value="P:mRNA processing"/>
    <property type="evidence" value="ECO:0007669"/>
    <property type="project" value="UniProtKB-KW"/>
</dbReference>
<dbReference type="STRING" id="2082308.A0A2K1QHR6"/>
<protein>
    <recommendedName>
        <fullName evidence="9">U4/U6.U5 small nuclear ribonucleoprotein 27kDa protein domain-containing protein</fullName>
    </recommendedName>
</protein>
<evidence type="ECO:0000256" key="8">
    <source>
        <dbReference type="SAM" id="MobiDB-lite"/>
    </source>
</evidence>
<evidence type="ECO:0000256" key="7">
    <source>
        <dbReference type="ARBA" id="ARBA00023242"/>
    </source>
</evidence>
<feature type="compositionally biased region" description="Gly residues" evidence="8">
    <location>
        <begin position="104"/>
        <end position="116"/>
    </location>
</feature>
<feature type="domain" description="U4/U6.U5 small nuclear ribonucleoprotein 27kDa protein" evidence="9">
    <location>
        <begin position="165"/>
        <end position="217"/>
    </location>
</feature>
<dbReference type="EMBL" id="NKHZ01000086">
    <property type="protein sequence ID" value="PNS14450.1"/>
    <property type="molecule type" value="Genomic_DNA"/>
</dbReference>
<evidence type="ECO:0000259" key="9">
    <source>
        <dbReference type="Pfam" id="PF08648"/>
    </source>
</evidence>
<feature type="compositionally biased region" description="Basic and acidic residues" evidence="8">
    <location>
        <begin position="49"/>
        <end position="69"/>
    </location>
</feature>
<sequence length="220" mass="25326">MAPSREEASPADRHDDRRRERGGRFDDDRRDYGRNSRGPNDVVEDDGLQDQKRGQKRKSYDPRGNDDRSKRQRTRSISPDWSEKRKGPSHRNREPPKGPRGQMNGVGGHGGRRGGPPSGPRGHDRDDMDVDRPHKRNQRDDDPIKRMTAAWIPDIKVAEDDELLQEVKQTMGFAGFKSSKNRKVPGNNKNYGVKKEKQTQYRQYMNRVGGFNRPLSPSRE</sequence>
<dbReference type="PANTHER" id="PTHR31077:SF1">
    <property type="entry name" value="U4_U6.U5 SMALL NUCLEAR RIBONUCLEOPROTEIN 27 KDA PROTEIN"/>
    <property type="match status" value="1"/>
</dbReference>
<gene>
    <name evidence="10" type="ORF">CAC42_3736</name>
</gene>
<evidence type="ECO:0000256" key="1">
    <source>
        <dbReference type="ARBA" id="ARBA00003632"/>
    </source>
</evidence>
<dbReference type="InterPro" id="IPR013957">
    <property type="entry name" value="SNRNP27"/>
</dbReference>
<feature type="region of interest" description="Disordered" evidence="8">
    <location>
        <begin position="177"/>
        <end position="198"/>
    </location>
</feature>
<evidence type="ECO:0000256" key="3">
    <source>
        <dbReference type="ARBA" id="ARBA00008218"/>
    </source>
</evidence>
<dbReference type="OrthoDB" id="21368at2759"/>
<feature type="compositionally biased region" description="Basic and acidic residues" evidence="8">
    <location>
        <begin position="121"/>
        <end position="145"/>
    </location>
</feature>
<dbReference type="InParanoid" id="A0A2K1QHR6"/>
<name>A0A2K1QHR6_9PEZI</name>
<evidence type="ECO:0000313" key="11">
    <source>
        <dbReference type="Proteomes" id="UP000243797"/>
    </source>
</evidence>
<comment type="caution">
    <text evidence="10">The sequence shown here is derived from an EMBL/GenBank/DDBJ whole genome shotgun (WGS) entry which is preliminary data.</text>
</comment>
<dbReference type="GO" id="GO:0008380">
    <property type="term" value="P:RNA splicing"/>
    <property type="evidence" value="ECO:0007669"/>
    <property type="project" value="UniProtKB-KW"/>
</dbReference>
<comment type="function">
    <text evidence="1">May play a role in mRNA splicing.</text>
</comment>
<evidence type="ECO:0000256" key="2">
    <source>
        <dbReference type="ARBA" id="ARBA00004123"/>
    </source>
</evidence>
<evidence type="ECO:0000256" key="6">
    <source>
        <dbReference type="ARBA" id="ARBA00023187"/>
    </source>
</evidence>
<evidence type="ECO:0000256" key="4">
    <source>
        <dbReference type="ARBA" id="ARBA00011825"/>
    </source>
</evidence>
<dbReference type="AlphaFoldDB" id="A0A2K1QHR6"/>
<dbReference type="Proteomes" id="UP000243797">
    <property type="component" value="Unassembled WGS sequence"/>
</dbReference>
<proteinExistence type="inferred from homology"/>
<evidence type="ECO:0000313" key="10">
    <source>
        <dbReference type="EMBL" id="PNS14450.1"/>
    </source>
</evidence>
<feature type="compositionally biased region" description="Basic and acidic residues" evidence="8">
    <location>
        <begin position="1"/>
        <end position="34"/>
    </location>
</feature>
<keyword evidence="6" id="KW-0508">mRNA splicing</keyword>
<comment type="subcellular location">
    <subcellularLocation>
        <location evidence="2">Nucleus</location>
    </subcellularLocation>
</comment>
<reference evidence="10 11" key="1">
    <citation type="submission" date="2017-06" db="EMBL/GenBank/DDBJ databases">
        <title>Draft genome sequence of a variant of Elsinoe murrayae.</title>
        <authorList>
            <person name="Cheng Q."/>
        </authorList>
    </citation>
    <scope>NUCLEOTIDE SEQUENCE [LARGE SCALE GENOMIC DNA]</scope>
    <source>
        <strain evidence="10 11">CQ-2017a</strain>
    </source>
</reference>
<keyword evidence="11" id="KW-1185">Reference proteome</keyword>
<feature type="compositionally biased region" description="Basic and acidic residues" evidence="8">
    <location>
        <begin position="81"/>
        <end position="97"/>
    </location>
</feature>
<dbReference type="Pfam" id="PF08648">
    <property type="entry name" value="SNRNP27"/>
    <property type="match status" value="1"/>
</dbReference>
<organism evidence="10 11">
    <name type="scientific">Sphaceloma murrayae</name>
    <dbReference type="NCBI Taxonomy" id="2082308"/>
    <lineage>
        <taxon>Eukaryota</taxon>
        <taxon>Fungi</taxon>
        <taxon>Dikarya</taxon>
        <taxon>Ascomycota</taxon>
        <taxon>Pezizomycotina</taxon>
        <taxon>Dothideomycetes</taxon>
        <taxon>Dothideomycetidae</taxon>
        <taxon>Myriangiales</taxon>
        <taxon>Elsinoaceae</taxon>
        <taxon>Sphaceloma</taxon>
    </lineage>
</organism>
<keyword evidence="7" id="KW-0539">Nucleus</keyword>
<comment type="similarity">
    <text evidence="3">Belongs to the SNUT3 family.</text>
</comment>
<dbReference type="GO" id="GO:0071011">
    <property type="term" value="C:precatalytic spliceosome"/>
    <property type="evidence" value="ECO:0007669"/>
    <property type="project" value="TreeGrafter"/>
</dbReference>
<feature type="region of interest" description="Disordered" evidence="8">
    <location>
        <begin position="1"/>
        <end position="147"/>
    </location>
</feature>